<dbReference type="Gene3D" id="3.30.460.10">
    <property type="entry name" value="Beta Polymerase, domain 2"/>
    <property type="match status" value="1"/>
</dbReference>
<name>A0A9D9GSJ1_9BACL</name>
<dbReference type="PANTHER" id="PTHR46173:SF1">
    <property type="entry name" value="CCA TRNA NUCLEOTIDYLTRANSFERASE 1, MITOCHONDRIAL"/>
    <property type="match status" value="1"/>
</dbReference>
<keyword evidence="8 9" id="KW-0694">RNA-binding</keyword>
<evidence type="ECO:0000313" key="13">
    <source>
        <dbReference type="EMBL" id="MBO8414175.1"/>
    </source>
</evidence>
<evidence type="ECO:0000256" key="5">
    <source>
        <dbReference type="ARBA" id="ARBA00022723"/>
    </source>
</evidence>
<comment type="cofactor">
    <cofactor evidence="1">
        <name>Mg(2+)</name>
        <dbReference type="ChEBI" id="CHEBI:18420"/>
    </cofactor>
</comment>
<dbReference type="InterPro" id="IPR050264">
    <property type="entry name" value="Bact_CCA-adding_enz_type3_sf"/>
</dbReference>
<dbReference type="GO" id="GO:0008033">
    <property type="term" value="P:tRNA processing"/>
    <property type="evidence" value="ECO:0007669"/>
    <property type="project" value="UniProtKB-KW"/>
</dbReference>
<evidence type="ECO:0000256" key="1">
    <source>
        <dbReference type="ARBA" id="ARBA00001946"/>
    </source>
</evidence>
<reference evidence="13" key="2">
    <citation type="journal article" date="2021" name="PeerJ">
        <title>Extensive microbial diversity within the chicken gut microbiome revealed by metagenomics and culture.</title>
        <authorList>
            <person name="Gilroy R."/>
            <person name="Ravi A."/>
            <person name="Getino M."/>
            <person name="Pursley I."/>
            <person name="Horton D.L."/>
            <person name="Alikhan N.F."/>
            <person name="Baker D."/>
            <person name="Gharbi K."/>
            <person name="Hall N."/>
            <person name="Watson M."/>
            <person name="Adriaenssens E.M."/>
            <person name="Foster-Nyarko E."/>
            <person name="Jarju S."/>
            <person name="Secka A."/>
            <person name="Antonio M."/>
            <person name="Oren A."/>
            <person name="Chaudhuri R.R."/>
            <person name="La Ragione R."/>
            <person name="Hildebrand F."/>
            <person name="Pallen M.J."/>
        </authorList>
    </citation>
    <scope>NUCLEOTIDE SEQUENCE</scope>
    <source>
        <strain evidence="13">1748</strain>
    </source>
</reference>
<dbReference type="Proteomes" id="UP000823629">
    <property type="component" value="Unassembled WGS sequence"/>
</dbReference>
<dbReference type="Gene3D" id="1.10.246.80">
    <property type="match status" value="1"/>
</dbReference>
<dbReference type="NCBIfam" id="TIGR00277">
    <property type="entry name" value="HDIG"/>
    <property type="match status" value="1"/>
</dbReference>
<dbReference type="CDD" id="cd05398">
    <property type="entry name" value="NT_ClassII-CCAase"/>
    <property type="match status" value="1"/>
</dbReference>
<dbReference type="GO" id="GO:0000049">
    <property type="term" value="F:tRNA binding"/>
    <property type="evidence" value="ECO:0007669"/>
    <property type="project" value="TreeGrafter"/>
</dbReference>
<keyword evidence="6" id="KW-0547">Nucleotide-binding</keyword>
<dbReference type="Pfam" id="PF13735">
    <property type="entry name" value="tRNA_NucTran2_2"/>
    <property type="match status" value="1"/>
</dbReference>
<comment type="similarity">
    <text evidence="9">Belongs to the tRNA nucleotidyltransferase/poly(A) polymerase family.</text>
</comment>
<keyword evidence="5" id="KW-0479">Metal-binding</keyword>
<dbReference type="Gene3D" id="1.10.3090.10">
    <property type="entry name" value="cca-adding enzyme, domain 2"/>
    <property type="match status" value="1"/>
</dbReference>
<dbReference type="PANTHER" id="PTHR46173">
    <property type="entry name" value="CCA TRNA NUCLEOTIDYLTRANSFERASE 1, MITOCHONDRIAL"/>
    <property type="match status" value="1"/>
</dbReference>
<evidence type="ECO:0000256" key="8">
    <source>
        <dbReference type="ARBA" id="ARBA00022884"/>
    </source>
</evidence>
<dbReference type="InterPro" id="IPR032828">
    <property type="entry name" value="PolyA_RNA-bd"/>
</dbReference>
<dbReference type="NCBIfam" id="NF009814">
    <property type="entry name" value="PRK13299.1"/>
    <property type="match status" value="1"/>
</dbReference>
<proteinExistence type="inferred from homology"/>
<evidence type="ECO:0000256" key="2">
    <source>
        <dbReference type="ARBA" id="ARBA00022679"/>
    </source>
</evidence>
<accession>A0A9D9GSJ1</accession>
<feature type="domain" description="CCA-adding enzyme C-terminal" evidence="12">
    <location>
        <begin position="299"/>
        <end position="435"/>
    </location>
</feature>
<evidence type="ECO:0000259" key="10">
    <source>
        <dbReference type="Pfam" id="PF01743"/>
    </source>
</evidence>
<dbReference type="GO" id="GO:0046872">
    <property type="term" value="F:metal ion binding"/>
    <property type="evidence" value="ECO:0007669"/>
    <property type="project" value="UniProtKB-KW"/>
</dbReference>
<protein>
    <submittedName>
        <fullName evidence="13">CCA tRNA nucleotidyltransferase</fullName>
        <ecNumber evidence="13">2.7.7.72</ecNumber>
    </submittedName>
</protein>
<gene>
    <name evidence="13" type="ORF">IAC78_01660</name>
</gene>
<dbReference type="SUPFAM" id="SSF81301">
    <property type="entry name" value="Nucleotidyltransferase"/>
    <property type="match status" value="1"/>
</dbReference>
<dbReference type="CDD" id="cd00077">
    <property type="entry name" value="HDc"/>
    <property type="match status" value="1"/>
</dbReference>
<dbReference type="GO" id="GO:0004810">
    <property type="term" value="F:CCA tRNA nucleotidyltransferase activity"/>
    <property type="evidence" value="ECO:0007669"/>
    <property type="project" value="UniProtKB-EC"/>
</dbReference>
<comment type="caution">
    <text evidence="13">The sequence shown here is derived from an EMBL/GenBank/DDBJ whole genome shotgun (WGS) entry which is preliminary data.</text>
</comment>
<dbReference type="AlphaFoldDB" id="A0A9D9GSJ1"/>
<dbReference type="Pfam" id="PF12627">
    <property type="entry name" value="PolyA_pol_RNAbd"/>
    <property type="match status" value="1"/>
</dbReference>
<sequence length="440" mass="49868">MKKINIPKDVNYIIETLQSNGFEAFMVGGCVRDELLNKKPNDYDICTSAKPEEIKKIFPKTIDTGIAHGTVTVRLNSTNYEVTTYRIDGDYLDNRHPSSVSFTSSLKEDLARRDFTINAMAYSSKTGLIDFFNGQEDLKNGIIRAVGEPSQRFDEDALRILRAVRFSAQLGFKLDENTAQACKNKAPLLKNISQERIRDELFKICLSDNVNKLVDCYELSITKVVFPEFDTMMETTQENPHHIYTVGIHTIKTMENLPKDLTLRLAGLFHDIGKPACKTMEDGSAHFYNHPVVGAKLCETILEGFHTSKKLISDVSFLVLHHQDQFPPVLKSVRRGVFKIGLDMFPSYLALQRADCLAQSDLSKDYLKTIDEIEKLYLEIKKQNECLSLKDLKINGYDLINLGYKGKEIGTILSNALKYVIDNPNSNDKQTLLNKIDTFL</sequence>
<keyword evidence="4 13" id="KW-0548">Nucleotidyltransferase</keyword>
<dbReference type="InterPro" id="IPR043519">
    <property type="entry name" value="NT_sf"/>
</dbReference>
<dbReference type="InterPro" id="IPR006675">
    <property type="entry name" value="HDIG_dom"/>
</dbReference>
<evidence type="ECO:0000313" key="14">
    <source>
        <dbReference type="Proteomes" id="UP000823629"/>
    </source>
</evidence>
<dbReference type="SUPFAM" id="SSF81891">
    <property type="entry name" value="Poly A polymerase C-terminal region-like"/>
    <property type="match status" value="1"/>
</dbReference>
<dbReference type="GO" id="GO:0000166">
    <property type="term" value="F:nucleotide binding"/>
    <property type="evidence" value="ECO:0007669"/>
    <property type="project" value="UniProtKB-KW"/>
</dbReference>
<evidence type="ECO:0000256" key="6">
    <source>
        <dbReference type="ARBA" id="ARBA00022741"/>
    </source>
</evidence>
<evidence type="ECO:0000256" key="3">
    <source>
        <dbReference type="ARBA" id="ARBA00022694"/>
    </source>
</evidence>
<evidence type="ECO:0000256" key="9">
    <source>
        <dbReference type="RuleBase" id="RU003953"/>
    </source>
</evidence>
<dbReference type="InterPro" id="IPR003607">
    <property type="entry name" value="HD/PDEase_dom"/>
</dbReference>
<dbReference type="InterPro" id="IPR032810">
    <property type="entry name" value="CCA-adding_enz_C"/>
</dbReference>
<keyword evidence="7" id="KW-0460">Magnesium</keyword>
<reference evidence="13" key="1">
    <citation type="submission" date="2020-10" db="EMBL/GenBank/DDBJ databases">
        <authorList>
            <person name="Gilroy R."/>
        </authorList>
    </citation>
    <scope>NUCLEOTIDE SEQUENCE</scope>
    <source>
        <strain evidence="13">1748</strain>
    </source>
</reference>
<evidence type="ECO:0000259" key="12">
    <source>
        <dbReference type="Pfam" id="PF13735"/>
    </source>
</evidence>
<dbReference type="InterPro" id="IPR002646">
    <property type="entry name" value="PolA_pol_head_dom"/>
</dbReference>
<evidence type="ECO:0000259" key="11">
    <source>
        <dbReference type="Pfam" id="PF12627"/>
    </source>
</evidence>
<evidence type="ECO:0000256" key="4">
    <source>
        <dbReference type="ARBA" id="ARBA00022695"/>
    </source>
</evidence>
<dbReference type="EC" id="2.7.7.72" evidence="13"/>
<keyword evidence="2 9" id="KW-0808">Transferase</keyword>
<keyword evidence="3" id="KW-0819">tRNA processing</keyword>
<evidence type="ECO:0000256" key="7">
    <source>
        <dbReference type="ARBA" id="ARBA00022842"/>
    </source>
</evidence>
<dbReference type="EMBL" id="JADING010000049">
    <property type="protein sequence ID" value="MBO8414175.1"/>
    <property type="molecule type" value="Genomic_DNA"/>
</dbReference>
<dbReference type="Pfam" id="PF01743">
    <property type="entry name" value="PolyA_pol"/>
    <property type="match status" value="1"/>
</dbReference>
<organism evidence="13 14">
    <name type="scientific">Candidatus Scatoplasma merdavium</name>
    <dbReference type="NCBI Taxonomy" id="2840932"/>
    <lineage>
        <taxon>Bacteria</taxon>
        <taxon>Bacillati</taxon>
        <taxon>Bacillota</taxon>
        <taxon>Bacilli</taxon>
        <taxon>Bacillales</taxon>
        <taxon>Candidatus Scatoplasma</taxon>
    </lineage>
</organism>
<feature type="domain" description="tRNA nucleotidyltransferase/poly(A) polymerase RNA and SrmB- binding" evidence="11">
    <location>
        <begin position="171"/>
        <end position="231"/>
    </location>
</feature>
<feature type="domain" description="Poly A polymerase head" evidence="10">
    <location>
        <begin position="24"/>
        <end position="144"/>
    </location>
</feature>